<feature type="non-terminal residue" evidence="2">
    <location>
        <position position="130"/>
    </location>
</feature>
<sequence length="130" mass="14676">MAKTHLVTRRVFSEEVRRSAVKAIESGKSSVAITCHNYGISTTTVYRWLNKYSRHLQSGQTIVIQMNSEATKNQELQKRIHELEAALGRKQMEVDFLTKMIEIGKDEFGFDLKKKLSTPPSSGSDQTKGS</sequence>
<evidence type="ECO:0000313" key="2">
    <source>
        <dbReference type="EMBL" id="RFM29125.1"/>
    </source>
</evidence>
<dbReference type="InterPro" id="IPR009057">
    <property type="entry name" value="Homeodomain-like_sf"/>
</dbReference>
<evidence type="ECO:0000313" key="3">
    <source>
        <dbReference type="Proteomes" id="UP000261284"/>
    </source>
</evidence>
<dbReference type="SUPFAM" id="SSF46689">
    <property type="entry name" value="Homeodomain-like"/>
    <property type="match status" value="1"/>
</dbReference>
<gene>
    <name evidence="2" type="ORF">DXN05_10255</name>
</gene>
<organism evidence="2 3">
    <name type="scientific">Deminuibacter soli</name>
    <dbReference type="NCBI Taxonomy" id="2291815"/>
    <lineage>
        <taxon>Bacteria</taxon>
        <taxon>Pseudomonadati</taxon>
        <taxon>Bacteroidota</taxon>
        <taxon>Chitinophagia</taxon>
        <taxon>Chitinophagales</taxon>
        <taxon>Chitinophagaceae</taxon>
        <taxon>Deminuibacter</taxon>
    </lineage>
</organism>
<dbReference type="AlphaFoldDB" id="A0A3E1NMG2"/>
<name>A0A3E1NMG2_9BACT</name>
<dbReference type="OrthoDB" id="1452931at2"/>
<dbReference type="Gene3D" id="1.10.10.60">
    <property type="entry name" value="Homeodomain-like"/>
    <property type="match status" value="1"/>
</dbReference>
<dbReference type="Proteomes" id="UP000261284">
    <property type="component" value="Unassembled WGS sequence"/>
</dbReference>
<dbReference type="Pfam" id="PF01527">
    <property type="entry name" value="HTH_Tnp_1"/>
    <property type="match status" value="1"/>
</dbReference>
<feature type="coiled-coil region" evidence="1">
    <location>
        <begin position="66"/>
        <end position="93"/>
    </location>
</feature>
<dbReference type="GO" id="GO:0004803">
    <property type="term" value="F:transposase activity"/>
    <property type="evidence" value="ECO:0007669"/>
    <property type="project" value="InterPro"/>
</dbReference>
<evidence type="ECO:0000256" key="1">
    <source>
        <dbReference type="SAM" id="Coils"/>
    </source>
</evidence>
<keyword evidence="3" id="KW-1185">Reference proteome</keyword>
<dbReference type="RefSeq" id="WP_147313884.1">
    <property type="nucleotide sequence ID" value="NZ_QTJU01000002.1"/>
</dbReference>
<protein>
    <submittedName>
        <fullName evidence="2">Transposase</fullName>
    </submittedName>
</protein>
<dbReference type="GO" id="GO:0006313">
    <property type="term" value="P:DNA transposition"/>
    <property type="evidence" value="ECO:0007669"/>
    <property type="project" value="InterPro"/>
</dbReference>
<dbReference type="GO" id="GO:0003677">
    <property type="term" value="F:DNA binding"/>
    <property type="evidence" value="ECO:0007669"/>
    <property type="project" value="InterPro"/>
</dbReference>
<comment type="caution">
    <text evidence="2">The sequence shown here is derived from an EMBL/GenBank/DDBJ whole genome shotgun (WGS) entry which is preliminary data.</text>
</comment>
<keyword evidence="1" id="KW-0175">Coiled coil</keyword>
<proteinExistence type="predicted"/>
<dbReference type="EMBL" id="QTJU01000002">
    <property type="protein sequence ID" value="RFM29125.1"/>
    <property type="molecule type" value="Genomic_DNA"/>
</dbReference>
<reference evidence="2 3" key="1">
    <citation type="submission" date="2018-08" db="EMBL/GenBank/DDBJ databases">
        <title>Chitinophagaceae sp. K23C18032701, a novel bacterium isolated from forest soil.</title>
        <authorList>
            <person name="Wang C."/>
        </authorList>
    </citation>
    <scope>NUCLEOTIDE SEQUENCE [LARGE SCALE GENOMIC DNA]</scope>
    <source>
        <strain evidence="2 3">K23C18032701</strain>
    </source>
</reference>
<dbReference type="InterPro" id="IPR002514">
    <property type="entry name" value="Transposase_8"/>
</dbReference>
<accession>A0A3E1NMG2</accession>